<dbReference type="InterPro" id="IPR011990">
    <property type="entry name" value="TPR-like_helical_dom_sf"/>
</dbReference>
<reference evidence="15" key="1">
    <citation type="submission" date="2017-05" db="UniProtKB">
        <authorList>
            <consortium name="EnsemblMetazoa"/>
        </authorList>
    </citation>
    <scope>IDENTIFICATION</scope>
</reference>
<dbReference type="Pfam" id="PF16095">
    <property type="entry name" value="COR-A"/>
    <property type="match status" value="1"/>
</dbReference>
<evidence type="ECO:0000256" key="9">
    <source>
        <dbReference type="PROSITE-ProRule" id="PRU00339"/>
    </source>
</evidence>
<dbReference type="SMART" id="SM00386">
    <property type="entry name" value="HAT"/>
    <property type="match status" value="8"/>
</dbReference>
<dbReference type="OrthoDB" id="6078042at2759"/>
<keyword evidence="6" id="KW-0508">mRNA splicing</keyword>
<feature type="repeat" description="TPR" evidence="9">
    <location>
        <begin position="869"/>
        <end position="902"/>
    </location>
</feature>
<evidence type="ECO:0000259" key="14">
    <source>
        <dbReference type="Pfam" id="PF23231"/>
    </source>
</evidence>
<dbReference type="PANTHER" id="PTHR11246:SF5">
    <property type="entry name" value="PRE-MRNA-SPLICING FACTOR SYF1"/>
    <property type="match status" value="1"/>
</dbReference>
<keyword evidence="7" id="KW-0539">Nucleus</keyword>
<evidence type="ECO:0000256" key="1">
    <source>
        <dbReference type="ARBA" id="ARBA00004123"/>
    </source>
</evidence>
<dbReference type="SUPFAM" id="SSF48452">
    <property type="entry name" value="TPR-like"/>
    <property type="match status" value="2"/>
</dbReference>
<keyword evidence="10" id="KW-0175">Coiled coil</keyword>
<dbReference type="Pfam" id="PF23231">
    <property type="entry name" value="HAT_Syf1_CNRKL1_C"/>
    <property type="match status" value="1"/>
</dbReference>
<evidence type="ECO:0000259" key="12">
    <source>
        <dbReference type="Pfam" id="PF16095"/>
    </source>
</evidence>
<dbReference type="EnsemblMetazoa" id="Aqu2.1.22869_001">
    <property type="protein sequence ID" value="Aqu2.1.22869_001"/>
    <property type="gene ID" value="Aqu2.1.22869"/>
</dbReference>
<keyword evidence="5" id="KW-0677">Repeat</keyword>
<feature type="region of interest" description="Disordered" evidence="11">
    <location>
        <begin position="1275"/>
        <end position="1294"/>
    </location>
</feature>
<keyword evidence="3" id="KW-0507">mRNA processing</keyword>
<evidence type="ECO:0000256" key="4">
    <source>
        <dbReference type="ARBA" id="ARBA00022728"/>
    </source>
</evidence>
<evidence type="ECO:0000256" key="5">
    <source>
        <dbReference type="ARBA" id="ARBA00022737"/>
    </source>
</evidence>
<dbReference type="PROSITE" id="PS50005">
    <property type="entry name" value="TPR"/>
    <property type="match status" value="1"/>
</dbReference>
<dbReference type="GO" id="GO:0071014">
    <property type="term" value="C:post-mRNA release spliceosomal complex"/>
    <property type="evidence" value="ECO:0007669"/>
    <property type="project" value="TreeGrafter"/>
</dbReference>
<dbReference type="FunFam" id="1.25.40.10:FF:001071">
    <property type="entry name" value="pre-mRNA-splicing factor SYF1-like"/>
    <property type="match status" value="1"/>
</dbReference>
<evidence type="ECO:0000256" key="6">
    <source>
        <dbReference type="ARBA" id="ARBA00023187"/>
    </source>
</evidence>
<evidence type="ECO:0000256" key="7">
    <source>
        <dbReference type="ARBA" id="ARBA00023242"/>
    </source>
</evidence>
<dbReference type="InterPro" id="IPR045075">
    <property type="entry name" value="Syf1-like"/>
</dbReference>
<organism evidence="15">
    <name type="scientific">Amphimedon queenslandica</name>
    <name type="common">Sponge</name>
    <dbReference type="NCBI Taxonomy" id="400682"/>
    <lineage>
        <taxon>Eukaryota</taxon>
        <taxon>Metazoa</taxon>
        <taxon>Porifera</taxon>
        <taxon>Demospongiae</taxon>
        <taxon>Heteroscleromorpha</taxon>
        <taxon>Haplosclerida</taxon>
        <taxon>Niphatidae</taxon>
        <taxon>Amphimedon</taxon>
    </lineage>
</organism>
<evidence type="ECO:0000256" key="3">
    <source>
        <dbReference type="ARBA" id="ARBA00022664"/>
    </source>
</evidence>
<dbReference type="PANTHER" id="PTHR11246">
    <property type="entry name" value="PRE-MRNA SPLICING FACTOR"/>
    <property type="match status" value="1"/>
</dbReference>
<dbReference type="FunFam" id="1.25.40.10:FF:000137">
    <property type="entry name" value="Pre-mRNA-splicing factor syf1"/>
    <property type="match status" value="1"/>
</dbReference>
<feature type="coiled-coil region" evidence="10">
    <location>
        <begin position="1191"/>
        <end position="1218"/>
    </location>
</feature>
<evidence type="ECO:0000256" key="2">
    <source>
        <dbReference type="ARBA" id="ARBA00008644"/>
    </source>
</evidence>
<dbReference type="Gene3D" id="1.10.533.10">
    <property type="entry name" value="Death Domain, Fas"/>
    <property type="match status" value="1"/>
</dbReference>
<protein>
    <recommendedName>
        <fullName evidence="8">Pre-mRNA-splicing factor SYF1</fullName>
    </recommendedName>
</protein>
<dbReference type="InterPro" id="IPR011029">
    <property type="entry name" value="DEATH-like_dom_sf"/>
</dbReference>
<evidence type="ECO:0000313" key="15">
    <source>
        <dbReference type="EnsemblMetazoa" id="Aqu2.1.22869_001"/>
    </source>
</evidence>
<dbReference type="eggNOG" id="KOG2047">
    <property type="taxonomic scope" value="Eukaryota"/>
</dbReference>
<evidence type="ECO:0000256" key="11">
    <source>
        <dbReference type="SAM" id="MobiDB-lite"/>
    </source>
</evidence>
<dbReference type="Gene3D" id="1.25.40.10">
    <property type="entry name" value="Tetratricopeptide repeat domain"/>
    <property type="match status" value="3"/>
</dbReference>
<dbReference type="GO" id="GO:0000349">
    <property type="term" value="P:generation of catalytic spliceosome for first transesterification step"/>
    <property type="evidence" value="ECO:0007669"/>
    <property type="project" value="TreeGrafter"/>
</dbReference>
<dbReference type="Gene3D" id="1.10.10.10">
    <property type="entry name" value="Winged helix-like DNA-binding domain superfamily/Winged helix DNA-binding domain"/>
    <property type="match status" value="1"/>
</dbReference>
<dbReference type="GO" id="GO:0071007">
    <property type="term" value="C:U2-type catalytic step 2 spliceosome"/>
    <property type="evidence" value="ECO:0007669"/>
    <property type="project" value="TreeGrafter"/>
</dbReference>
<dbReference type="InterPro" id="IPR055430">
    <property type="entry name" value="HAT_Syf1_CNRKL1_C"/>
</dbReference>
<dbReference type="InParanoid" id="A0A1X7U5R1"/>
<dbReference type="CDD" id="cd01670">
    <property type="entry name" value="Death"/>
    <property type="match status" value="1"/>
</dbReference>
<dbReference type="Pfam" id="PF23220">
    <property type="entry name" value="HAT_Syf1_M"/>
    <property type="match status" value="1"/>
</dbReference>
<dbReference type="InterPro" id="IPR032171">
    <property type="entry name" value="COR-A"/>
</dbReference>
<dbReference type="InterPro" id="IPR036388">
    <property type="entry name" value="WH-like_DNA-bd_sf"/>
</dbReference>
<feature type="domain" description="COR" evidence="12">
    <location>
        <begin position="254"/>
        <end position="408"/>
    </location>
</feature>
<name>A0A1X7U5R1_AMPQE</name>
<comment type="subcellular location">
    <subcellularLocation>
        <location evidence="1">Nucleus</location>
    </subcellularLocation>
</comment>
<comment type="similarity">
    <text evidence="2">Belongs to the crooked-neck family.</text>
</comment>
<dbReference type="FunFam" id="1.25.40.10:FF:000023">
    <property type="entry name" value="Pre-mRNA-splicing factor SYF1"/>
    <property type="match status" value="1"/>
</dbReference>
<dbReference type="InterPro" id="IPR056350">
    <property type="entry name" value="HAT_Syf1_central"/>
</dbReference>
<keyword evidence="9" id="KW-0802">TPR repeat</keyword>
<feature type="domain" description="Pre-mRNA-splicing factor SYF1 central HAT repeats" evidence="13">
    <location>
        <begin position="711"/>
        <end position="821"/>
    </location>
</feature>
<dbReference type="GO" id="GO:0000974">
    <property type="term" value="C:Prp19 complex"/>
    <property type="evidence" value="ECO:0007669"/>
    <property type="project" value="TreeGrafter"/>
</dbReference>
<proteinExistence type="inferred from homology"/>
<accession>A0A1X7U5R1</accession>
<dbReference type="STRING" id="400682.A0A1X7U5R1"/>
<keyword evidence="4" id="KW-0747">Spliceosome</keyword>
<evidence type="ECO:0000256" key="8">
    <source>
        <dbReference type="ARBA" id="ARBA00039472"/>
    </source>
</evidence>
<feature type="compositionally biased region" description="Basic and acidic residues" evidence="11">
    <location>
        <begin position="1282"/>
        <end position="1294"/>
    </location>
</feature>
<feature type="domain" description="Pre-mRNA-splicing factor Syf1/CRNKL1-like C-terminal HAT-repeats" evidence="14">
    <location>
        <begin position="825"/>
        <end position="1207"/>
    </location>
</feature>
<sequence>MDVAYSRVLFLGTAGVGMTSFKRSLMKLPWEPDASIGVSDNSQLRQFTHEWHTLKEDHLRRASHEDEIKELVGLILAVYEKELDATSTPSSWNSRSSLPGVMNTVDNIIAEVISCIETITQPEEPQPFLHFWDCCEKDLKFNQEEVNMTTLDYMLNWMANIHGHLMSYDEQGDFCSFPRMYCIGTHGDRVKERKSEIKRELKRHYRRNFRALVEGTVIVDNTTSGKGKDEDSSLQALRDAVIKFTKEKLVLKTPLSWILFRKVIQVLSKKYNVISLKDACIIGAASKIPPEDVPHALMFYHELGVLLFYPQIDGMKDKVVLNPKYIVDALGEMFPLGEIFGQGRYCNEWELFHECGILVQPLYVALWRKYNDISPEILIKVLVHFRIAVEVKTDKYPHSKSKQYFMPLVLKSAKVIRSSMTLPSNSIQAAPLHITFNSGYVPPGFFTRFVVVLTNTRKMELCFEKDVYRNRITFRYQDPDSTTIEHVIVTDCRDVIQINVQHHHHLDQEVVSFTKICQAIRVLLEDAAKEVEEILKECASGWTDENKPTRYIFTHKFKYVCTSCSTTTSPHYIKLPPTNLIQKSQVFCDKNTNDYRALTELEKVWFKDTSQSDKRRKEGVLTSSDKSDYHSDVKLLVLYGNGVIIVISHIDITDLDDVIEELQSIDYTEWKDLGLILGLYHNTLGTIEEKCRGNPRKCLTECMAAWLKGEDKGRDIYNEGIHSVITVRDFTQIFDAYSQYEETMIQSKMESTTELTEEDEVELELRLSRFENLMDTRPVLLSSVLLRQNPHNVHEWHKRVALFEGRPSDIIKTFTEAVQTVNIEQAVGKPHTLWTAFAMFYETNNQLPEARIIFDKATKVQFKSVDDLANVWCEYAEMELRHENYDRALQLMQRATAVPPKRAAYYDKSEPVQNRLYKNLKVWSMYADLEESLGTLETTKAVYNRIIDLKIATPQTILNFCSFLEENNYFEESFKAYERGISLFRWPHVNELWKDYLTKFINRYGGKKLERARDLFEQALDGCPTEYAKNLYLLYAKLEEDYGLTRRAMNVYERATAAVLPEEQHEMFSIYIKRASESFGIVQTRSIHEKAIEVLPEGPAREMCLSYAQLETKLGEIDRARAIYSHGSQFSDPRTAKKYWKEWQEFEVRHGNEDTFREMLRIKRSVQAQYNTQVNFMMSSQMMANTAKQAMTGGQDDMKLLEEKARAMNEETKKDKAKTKTMSFVKSTEATAEMEELARNANPDEINIAEDDDEDIQPVEEIQLEKQTVPSAVFGGISDENLGARERLAAKRKR</sequence>
<evidence type="ECO:0000256" key="10">
    <source>
        <dbReference type="SAM" id="Coils"/>
    </source>
</evidence>
<evidence type="ECO:0000259" key="13">
    <source>
        <dbReference type="Pfam" id="PF23220"/>
    </source>
</evidence>
<dbReference type="InterPro" id="IPR003107">
    <property type="entry name" value="HAT"/>
</dbReference>
<dbReference type="InterPro" id="IPR019734">
    <property type="entry name" value="TPR_rpt"/>
</dbReference>